<evidence type="ECO:0008006" key="3">
    <source>
        <dbReference type="Google" id="ProtNLM"/>
    </source>
</evidence>
<dbReference type="EMBL" id="AWSJ01000112">
    <property type="protein sequence ID" value="ERI10232.1"/>
    <property type="molecule type" value="Genomic_DNA"/>
</dbReference>
<comment type="caution">
    <text evidence="1">The sequence shown here is derived from an EMBL/GenBank/DDBJ whole genome shotgun (WGS) entry which is preliminary data.</text>
</comment>
<keyword evidence="2" id="KW-1185">Reference proteome</keyword>
<sequence>MKHHFNTPISVIRVTGQKDSNGIFAKRKPKTIGQYLCHIIKTETSEKLDEKPIIFVIKKVIGLPKAADIVRGDEISLLDHRYLVIDVVPRRYWKEIRVTCEVKGSEHS</sequence>
<reference evidence="1 2" key="1">
    <citation type="submission" date="2013-08" db="EMBL/GenBank/DDBJ databases">
        <authorList>
            <person name="Weinstock G."/>
            <person name="Sodergren E."/>
            <person name="Wylie T."/>
            <person name="Fulton L."/>
            <person name="Fulton R."/>
            <person name="Fronick C."/>
            <person name="O'Laughlin M."/>
            <person name="Godfrey J."/>
            <person name="Miner T."/>
            <person name="Herter B."/>
            <person name="Appelbaum E."/>
            <person name="Cordes M."/>
            <person name="Lek S."/>
            <person name="Wollam A."/>
            <person name="Pepin K.H."/>
            <person name="Palsikar V.B."/>
            <person name="Mitreva M."/>
            <person name="Wilson R.K."/>
        </authorList>
    </citation>
    <scope>NUCLEOTIDE SEQUENCE [LARGE SCALE GENOMIC DNA]</scope>
    <source>
        <strain evidence="1 2">ATCC 12856</strain>
    </source>
</reference>
<organism evidence="1 2">
    <name type="scientific">Aneurinibacillus aneurinilyticus ATCC 12856</name>
    <dbReference type="NCBI Taxonomy" id="649747"/>
    <lineage>
        <taxon>Bacteria</taxon>
        <taxon>Bacillati</taxon>
        <taxon>Bacillota</taxon>
        <taxon>Bacilli</taxon>
        <taxon>Bacillales</taxon>
        <taxon>Paenibacillaceae</taxon>
        <taxon>Aneurinibacillus group</taxon>
        <taxon>Aneurinibacillus</taxon>
    </lineage>
</organism>
<dbReference type="Proteomes" id="UP000016511">
    <property type="component" value="Unassembled WGS sequence"/>
</dbReference>
<dbReference type="STRING" id="649747.HMPREF0083_01676"/>
<accession>U1YDR4</accession>
<dbReference type="RefSeq" id="WP_021619896.1">
    <property type="nucleotide sequence ID" value="NZ_KE952708.1"/>
</dbReference>
<dbReference type="GeneID" id="92837886"/>
<dbReference type="AlphaFoldDB" id="U1YDR4"/>
<dbReference type="HOGENOM" id="CLU_2194361_0_0_9"/>
<dbReference type="eggNOG" id="ENOG50345J6">
    <property type="taxonomic scope" value="Bacteria"/>
</dbReference>
<gene>
    <name evidence="1" type="ORF">HMPREF0083_01676</name>
</gene>
<evidence type="ECO:0000313" key="2">
    <source>
        <dbReference type="Proteomes" id="UP000016511"/>
    </source>
</evidence>
<protein>
    <recommendedName>
        <fullName evidence="3">Phage head-tail adaptor</fullName>
    </recommendedName>
</protein>
<proteinExistence type="predicted"/>
<dbReference type="PATRIC" id="fig|649747.3.peg.1518"/>
<name>U1YDR4_ANEAE</name>
<evidence type="ECO:0000313" key="1">
    <source>
        <dbReference type="EMBL" id="ERI10232.1"/>
    </source>
</evidence>